<protein>
    <recommendedName>
        <fullName evidence="1">DUF7730 domain-containing protein</fullName>
    </recommendedName>
</protein>
<evidence type="ECO:0000313" key="2">
    <source>
        <dbReference type="EMBL" id="KAH7113710.1"/>
    </source>
</evidence>
<keyword evidence="3" id="KW-1185">Reference proteome</keyword>
<dbReference type="PANTHER" id="PTHR38790">
    <property type="entry name" value="2EXR DOMAIN-CONTAINING PROTEIN-RELATED"/>
    <property type="match status" value="1"/>
</dbReference>
<proteinExistence type="predicted"/>
<name>A0A9P9D6M1_9PLEO</name>
<dbReference type="Pfam" id="PF24864">
    <property type="entry name" value="DUF7730"/>
    <property type="match status" value="1"/>
</dbReference>
<dbReference type="InterPro" id="IPR056632">
    <property type="entry name" value="DUF7730"/>
</dbReference>
<dbReference type="Proteomes" id="UP000700596">
    <property type="component" value="Unassembled WGS sequence"/>
</dbReference>
<dbReference type="EMBL" id="JAGMWT010000018">
    <property type="protein sequence ID" value="KAH7113710.1"/>
    <property type="molecule type" value="Genomic_DNA"/>
</dbReference>
<dbReference type="AlphaFoldDB" id="A0A9P9D6M1"/>
<sequence>MSAQFDREIAKAIAAKKQPRQAVNESNRRALPHANPLRQQQSSLFQVLPLDCRLLIWEYVLQPSPTRIQRWRSRRNWVGFSLDYEYPEESDADCFPYRVTTAAAASPWIKKTEKRLKLLLCCRQLYLEGLSILYSTMFVFEMPLDLYSFQLYASPEGLSNVKGLIIAFGHINESSSGPFFSKHVTKCPNGSLDKWENAIYGLKRMRGLQELQIWLGHRHVQIPELERRPWEESQRNQTLEQKHHKLFKIFGTVDVANFTLHLTWNPVDLLSQREWPFRIKLHTKDELGGVIENELPAKSITPLYSWYHIP</sequence>
<gene>
    <name evidence="2" type="ORF">B0J11DRAFT_619167</name>
</gene>
<evidence type="ECO:0000259" key="1">
    <source>
        <dbReference type="Pfam" id="PF24864"/>
    </source>
</evidence>
<evidence type="ECO:0000313" key="3">
    <source>
        <dbReference type="Proteomes" id="UP000700596"/>
    </source>
</evidence>
<feature type="domain" description="DUF7730" evidence="1">
    <location>
        <begin position="38"/>
        <end position="220"/>
    </location>
</feature>
<accession>A0A9P9D6M1</accession>
<organism evidence="2 3">
    <name type="scientific">Dendryphion nanum</name>
    <dbReference type="NCBI Taxonomy" id="256645"/>
    <lineage>
        <taxon>Eukaryota</taxon>
        <taxon>Fungi</taxon>
        <taxon>Dikarya</taxon>
        <taxon>Ascomycota</taxon>
        <taxon>Pezizomycotina</taxon>
        <taxon>Dothideomycetes</taxon>
        <taxon>Pleosporomycetidae</taxon>
        <taxon>Pleosporales</taxon>
        <taxon>Torulaceae</taxon>
        <taxon>Dendryphion</taxon>
    </lineage>
</organism>
<reference evidence="2" key="1">
    <citation type="journal article" date="2021" name="Nat. Commun.">
        <title>Genetic determinants of endophytism in the Arabidopsis root mycobiome.</title>
        <authorList>
            <person name="Mesny F."/>
            <person name="Miyauchi S."/>
            <person name="Thiergart T."/>
            <person name="Pickel B."/>
            <person name="Atanasova L."/>
            <person name="Karlsson M."/>
            <person name="Huettel B."/>
            <person name="Barry K.W."/>
            <person name="Haridas S."/>
            <person name="Chen C."/>
            <person name="Bauer D."/>
            <person name="Andreopoulos W."/>
            <person name="Pangilinan J."/>
            <person name="LaButti K."/>
            <person name="Riley R."/>
            <person name="Lipzen A."/>
            <person name="Clum A."/>
            <person name="Drula E."/>
            <person name="Henrissat B."/>
            <person name="Kohler A."/>
            <person name="Grigoriev I.V."/>
            <person name="Martin F.M."/>
            <person name="Hacquard S."/>
        </authorList>
    </citation>
    <scope>NUCLEOTIDE SEQUENCE</scope>
    <source>
        <strain evidence="2">MPI-CAGE-CH-0243</strain>
    </source>
</reference>
<dbReference type="OrthoDB" id="4757095at2759"/>
<comment type="caution">
    <text evidence="2">The sequence shown here is derived from an EMBL/GenBank/DDBJ whole genome shotgun (WGS) entry which is preliminary data.</text>
</comment>